<dbReference type="SUPFAM" id="SSF89623">
    <property type="entry name" value="Ribose/Galactose isomerase RpiB/AlsB"/>
    <property type="match status" value="1"/>
</dbReference>
<dbReference type="PANTHER" id="PTHR30345:SF0">
    <property type="entry name" value="DNA DAMAGE-REPAIR_TOLERATION PROTEIN DRT102"/>
    <property type="match status" value="1"/>
</dbReference>
<dbReference type="PIRSF" id="PIRSF005384">
    <property type="entry name" value="RpiB_LacA_B"/>
    <property type="match status" value="1"/>
</dbReference>
<gene>
    <name evidence="3" type="ORF">A3F97_01445</name>
</gene>
<accession>A0A1F6YCI9</accession>
<dbReference type="Proteomes" id="UP000176826">
    <property type="component" value="Unassembled WGS sequence"/>
</dbReference>
<evidence type="ECO:0000256" key="2">
    <source>
        <dbReference type="PIRSR" id="PIRSR005384-2"/>
    </source>
</evidence>
<feature type="binding site" evidence="2">
    <location>
        <begin position="69"/>
        <end position="73"/>
    </location>
    <ligand>
        <name>D-ribulose 5-phosphate</name>
        <dbReference type="ChEBI" id="CHEBI:58121"/>
    </ligand>
</feature>
<dbReference type="GO" id="GO:0009052">
    <property type="term" value="P:pentose-phosphate shunt, non-oxidative branch"/>
    <property type="evidence" value="ECO:0007669"/>
    <property type="project" value="TreeGrafter"/>
</dbReference>
<dbReference type="AlphaFoldDB" id="A0A1F6YCI9"/>
<dbReference type="InterPro" id="IPR036569">
    <property type="entry name" value="RpiB_LacA_LacB_sf"/>
</dbReference>
<dbReference type="Gene3D" id="3.40.1400.10">
    <property type="entry name" value="Sugar-phosphate isomerase, RpiB/LacA/LacB"/>
    <property type="match status" value="1"/>
</dbReference>
<feature type="binding site" evidence="2">
    <location>
        <position position="120"/>
    </location>
    <ligand>
        <name>D-ribulose 5-phosphate</name>
        <dbReference type="ChEBI" id="CHEBI:58121"/>
    </ligand>
</feature>
<organism evidence="3 4">
    <name type="scientific">Candidatus Nomurabacteria bacterium RIFCSPLOWO2_12_FULL_41_10</name>
    <dbReference type="NCBI Taxonomy" id="1801795"/>
    <lineage>
        <taxon>Bacteria</taxon>
        <taxon>Candidatus Nomuraibacteriota</taxon>
    </lineage>
</organism>
<feature type="binding site" evidence="2">
    <location>
        <position position="130"/>
    </location>
    <ligand>
        <name>D-ribulose 5-phosphate</name>
        <dbReference type="ChEBI" id="CHEBI:58121"/>
    </ligand>
</feature>
<evidence type="ECO:0000313" key="3">
    <source>
        <dbReference type="EMBL" id="OGJ04047.1"/>
    </source>
</evidence>
<comment type="caution">
    <text evidence="3">The sequence shown here is derived from an EMBL/GenBank/DDBJ whole genome shotgun (WGS) entry which is preliminary data.</text>
</comment>
<feature type="binding site" evidence="2">
    <location>
        <begin position="8"/>
        <end position="9"/>
    </location>
    <ligand>
        <name>D-ribulose 5-phosphate</name>
        <dbReference type="ChEBI" id="CHEBI:58121"/>
    </ligand>
</feature>
<evidence type="ECO:0000313" key="4">
    <source>
        <dbReference type="Proteomes" id="UP000176826"/>
    </source>
</evidence>
<proteinExistence type="inferred from homology"/>
<protein>
    <submittedName>
        <fullName evidence="3">Ribose-5-phosphate isomerase</fullName>
    </submittedName>
</protein>
<dbReference type="NCBIfam" id="TIGR00689">
    <property type="entry name" value="rpiB_lacA_lacB"/>
    <property type="match status" value="1"/>
</dbReference>
<evidence type="ECO:0000256" key="1">
    <source>
        <dbReference type="ARBA" id="ARBA00008754"/>
    </source>
</evidence>
<sequence>MKIYIGSDHTGYELKEELKTYLADLGIGYEIIDKGAFKYDADDDYPDFIKPVAEAVAKDEKSFGIILGGSGQGEAMCANRAKGIRAAVFYGEMVAKEAIDIKGAKSPDPFEIIKLARTHNDANILSLGVRFLSKDEIKFAVELFLSTKFEGEERHVRRIKKLD</sequence>
<dbReference type="GO" id="GO:0004751">
    <property type="term" value="F:ribose-5-phosphate isomerase activity"/>
    <property type="evidence" value="ECO:0007669"/>
    <property type="project" value="TreeGrafter"/>
</dbReference>
<name>A0A1F6YCI9_9BACT</name>
<dbReference type="InterPro" id="IPR003500">
    <property type="entry name" value="RpiB_LacA_LacB"/>
</dbReference>
<comment type="similarity">
    <text evidence="1">Belongs to the LacAB/RpiB family.</text>
</comment>
<keyword evidence="3" id="KW-0413">Isomerase</keyword>
<dbReference type="PANTHER" id="PTHR30345">
    <property type="entry name" value="RIBOSE-5-PHOSPHATE ISOMERASE B"/>
    <property type="match status" value="1"/>
</dbReference>
<dbReference type="GO" id="GO:0019316">
    <property type="term" value="P:D-allose catabolic process"/>
    <property type="evidence" value="ECO:0007669"/>
    <property type="project" value="TreeGrafter"/>
</dbReference>
<dbReference type="Pfam" id="PF02502">
    <property type="entry name" value="LacAB_rpiB"/>
    <property type="match status" value="2"/>
</dbReference>
<dbReference type="EMBL" id="MFVT01000014">
    <property type="protein sequence ID" value="OGJ04047.1"/>
    <property type="molecule type" value="Genomic_DNA"/>
</dbReference>
<feature type="binding site" evidence="2">
    <location>
        <position position="158"/>
    </location>
    <ligand>
        <name>D-ribulose 5-phosphate</name>
        <dbReference type="ChEBI" id="CHEBI:58121"/>
    </ligand>
</feature>
<reference evidence="3 4" key="1">
    <citation type="journal article" date="2016" name="Nat. Commun.">
        <title>Thousands of microbial genomes shed light on interconnected biogeochemical processes in an aquifer system.</title>
        <authorList>
            <person name="Anantharaman K."/>
            <person name="Brown C.T."/>
            <person name="Hug L.A."/>
            <person name="Sharon I."/>
            <person name="Castelle C.J."/>
            <person name="Probst A.J."/>
            <person name="Thomas B.C."/>
            <person name="Singh A."/>
            <person name="Wilkins M.J."/>
            <person name="Karaoz U."/>
            <person name="Brodie E.L."/>
            <person name="Williams K.H."/>
            <person name="Hubbard S.S."/>
            <person name="Banfield J.F."/>
        </authorList>
    </citation>
    <scope>NUCLEOTIDE SEQUENCE [LARGE SCALE GENOMIC DNA]</scope>
</reference>
<feature type="binding site" evidence="2">
    <location>
        <position position="154"/>
    </location>
    <ligand>
        <name>D-ribulose 5-phosphate</name>
        <dbReference type="ChEBI" id="CHEBI:58121"/>
    </ligand>
</feature>